<dbReference type="InterPro" id="IPR029036">
    <property type="entry name" value="P5CR_dimer"/>
</dbReference>
<evidence type="ECO:0000313" key="10">
    <source>
        <dbReference type="EMBL" id="RIA77979.1"/>
    </source>
</evidence>
<evidence type="ECO:0000256" key="1">
    <source>
        <dbReference type="ARBA" id="ARBA00005525"/>
    </source>
</evidence>
<evidence type="ECO:0000259" key="9">
    <source>
        <dbReference type="Pfam" id="PF14748"/>
    </source>
</evidence>
<dbReference type="GO" id="GO:0005737">
    <property type="term" value="C:cytoplasm"/>
    <property type="evidence" value="ECO:0007669"/>
    <property type="project" value="UniProtKB-SubCell"/>
</dbReference>
<gene>
    <name evidence="5" type="primary">proC</name>
    <name evidence="10" type="ORF">EI71_00556</name>
</gene>
<dbReference type="SUPFAM" id="SSF48179">
    <property type="entry name" value="6-phosphogluconate dehydrogenase C-terminal domain-like"/>
    <property type="match status" value="1"/>
</dbReference>
<evidence type="ECO:0000256" key="6">
    <source>
        <dbReference type="NCBIfam" id="TIGR00112"/>
    </source>
</evidence>
<dbReference type="GO" id="GO:0004735">
    <property type="term" value="F:pyrroline-5-carboxylate reductase activity"/>
    <property type="evidence" value="ECO:0007669"/>
    <property type="project" value="UniProtKB-UniRule"/>
</dbReference>
<keyword evidence="5" id="KW-0963">Cytoplasm</keyword>
<dbReference type="HAMAP" id="MF_01925">
    <property type="entry name" value="P5C_reductase"/>
    <property type="match status" value="1"/>
</dbReference>
<proteinExistence type="inferred from homology"/>
<sequence>MYQIAILGVGKMGSAILEGVLRSGVYQKEDILLHIHSFEKLAKYRMEGYNVTNHIEEVLENSKIILIAIKPQMFPEVLEDAKNYDFSGRCVISIAAGLTISYIQSYFNNAFVVRAMPNTPAQIKEGVTTLCSLDDSNIFFTSALRVFRSIGVAYPIKESEMDDSLALNGSMPAYLYLFAKAFIDDAVKCGIDYDVAKKLAAESIKASADMILKSEDSIDQLITNVCSKGGTTIAGLNVLKENGFEDTISKCARACANRSKELSK</sequence>
<comment type="caution">
    <text evidence="10">The sequence shown here is derived from an EMBL/GenBank/DDBJ whole genome shotgun (WGS) entry which is preliminary data.</text>
</comment>
<keyword evidence="3 5" id="KW-0560">Oxidoreductase</keyword>
<keyword evidence="11" id="KW-1185">Reference proteome</keyword>
<dbReference type="Gene3D" id="3.40.50.720">
    <property type="entry name" value="NAD(P)-binding Rossmann-like Domain"/>
    <property type="match status" value="1"/>
</dbReference>
<dbReference type="SUPFAM" id="SSF51735">
    <property type="entry name" value="NAD(P)-binding Rossmann-fold domains"/>
    <property type="match status" value="1"/>
</dbReference>
<comment type="pathway">
    <text evidence="5">Amino-acid biosynthesis; L-proline biosynthesis; L-proline from L-glutamate 5-semialdehyde: step 1/1.</text>
</comment>
<comment type="catalytic activity">
    <reaction evidence="5">
        <text>L-proline + NADP(+) = (S)-1-pyrroline-5-carboxylate + NADPH + 2 H(+)</text>
        <dbReference type="Rhea" id="RHEA:14109"/>
        <dbReference type="ChEBI" id="CHEBI:15378"/>
        <dbReference type="ChEBI" id="CHEBI:17388"/>
        <dbReference type="ChEBI" id="CHEBI:57783"/>
        <dbReference type="ChEBI" id="CHEBI:58349"/>
        <dbReference type="ChEBI" id="CHEBI:60039"/>
        <dbReference type="EC" id="1.5.1.2"/>
    </reaction>
</comment>
<dbReference type="PANTHER" id="PTHR11645">
    <property type="entry name" value="PYRROLINE-5-CARBOXYLATE REDUCTASE"/>
    <property type="match status" value="1"/>
</dbReference>
<dbReference type="Pfam" id="PF03807">
    <property type="entry name" value="F420_oxidored"/>
    <property type="match status" value="1"/>
</dbReference>
<evidence type="ECO:0000256" key="2">
    <source>
        <dbReference type="ARBA" id="ARBA00022857"/>
    </source>
</evidence>
<keyword evidence="2 5" id="KW-0521">NADP</keyword>
<comment type="subcellular location">
    <subcellularLocation>
        <location evidence="5">Cytoplasm</location>
    </subcellularLocation>
</comment>
<dbReference type="Gene3D" id="1.10.3730.10">
    <property type="entry name" value="ProC C-terminal domain-like"/>
    <property type="match status" value="1"/>
</dbReference>
<reference evidence="10 11" key="1">
    <citation type="submission" date="2018-08" db="EMBL/GenBank/DDBJ databases">
        <title>Genomic Encyclopedia of Archaeal and Bacterial Type Strains, Phase II (KMG-II): from individual species to whole genera.</title>
        <authorList>
            <person name="Goeker M."/>
        </authorList>
    </citation>
    <scope>NUCLEOTIDE SEQUENCE [LARGE SCALE GENOMIC DNA]</scope>
    <source>
        <strain evidence="10 11">ATCC 27112</strain>
    </source>
</reference>
<dbReference type="PIRSF" id="PIRSF000193">
    <property type="entry name" value="Pyrrol-5-carb_rd"/>
    <property type="match status" value="1"/>
</dbReference>
<dbReference type="InterPro" id="IPR028939">
    <property type="entry name" value="P5C_Rdtase_cat_N"/>
</dbReference>
<evidence type="ECO:0000259" key="8">
    <source>
        <dbReference type="Pfam" id="PF03807"/>
    </source>
</evidence>
<dbReference type="InterPro" id="IPR036291">
    <property type="entry name" value="NAD(P)-bd_dom_sf"/>
</dbReference>
<organism evidence="10 11">
    <name type="scientific">Anaeroplasma bactoclasticum</name>
    <dbReference type="NCBI Taxonomy" id="2088"/>
    <lineage>
        <taxon>Bacteria</taxon>
        <taxon>Bacillati</taxon>
        <taxon>Mycoplasmatota</taxon>
        <taxon>Mollicutes</taxon>
        <taxon>Anaeroplasmatales</taxon>
        <taxon>Anaeroplasmataceae</taxon>
        <taxon>Anaeroplasma</taxon>
    </lineage>
</organism>
<evidence type="ECO:0000256" key="3">
    <source>
        <dbReference type="ARBA" id="ARBA00023002"/>
    </source>
</evidence>
<dbReference type="Proteomes" id="UP000266506">
    <property type="component" value="Unassembled WGS sequence"/>
</dbReference>
<keyword evidence="5" id="KW-0641">Proline biosynthesis</keyword>
<keyword evidence="5" id="KW-0028">Amino-acid biosynthesis</keyword>
<accession>A0A397RZX1</accession>
<dbReference type="InterPro" id="IPR000304">
    <property type="entry name" value="Pyrroline-COOH_reductase"/>
</dbReference>
<comment type="function">
    <text evidence="4 5">Catalyzes the reduction of 1-pyrroline-5-carboxylate (PCA) to L-proline.</text>
</comment>
<dbReference type="GO" id="GO:0055129">
    <property type="term" value="P:L-proline biosynthetic process"/>
    <property type="evidence" value="ECO:0007669"/>
    <property type="project" value="UniProtKB-UniRule"/>
</dbReference>
<feature type="domain" description="Pyrroline-5-carboxylate reductase catalytic N-terminal" evidence="8">
    <location>
        <begin position="3"/>
        <end position="97"/>
    </location>
</feature>
<dbReference type="InterPro" id="IPR008927">
    <property type="entry name" value="6-PGluconate_DH-like_C_sf"/>
</dbReference>
<dbReference type="AlphaFoldDB" id="A0A397RZX1"/>
<evidence type="ECO:0000256" key="5">
    <source>
        <dbReference type="HAMAP-Rule" id="MF_01925"/>
    </source>
</evidence>
<evidence type="ECO:0000256" key="4">
    <source>
        <dbReference type="ARBA" id="ARBA00058118"/>
    </source>
</evidence>
<dbReference type="PANTHER" id="PTHR11645:SF0">
    <property type="entry name" value="PYRROLINE-5-CARBOXYLATE REDUCTASE 3"/>
    <property type="match status" value="1"/>
</dbReference>
<comment type="similarity">
    <text evidence="1 5">Belongs to the pyrroline-5-carboxylate reductase family.</text>
</comment>
<dbReference type="EMBL" id="QXEV01000004">
    <property type="protein sequence ID" value="RIA77979.1"/>
    <property type="molecule type" value="Genomic_DNA"/>
</dbReference>
<dbReference type="OrthoDB" id="9805754at2"/>
<evidence type="ECO:0000256" key="7">
    <source>
        <dbReference type="PIRSR" id="PIRSR000193-1"/>
    </source>
</evidence>
<evidence type="ECO:0000313" key="11">
    <source>
        <dbReference type="Proteomes" id="UP000266506"/>
    </source>
</evidence>
<dbReference type="InParanoid" id="A0A397RZX1"/>
<name>A0A397RZX1_9MOLU</name>
<feature type="domain" description="Pyrroline-5-carboxylate reductase dimerisation" evidence="9">
    <location>
        <begin position="158"/>
        <end position="262"/>
    </location>
</feature>
<dbReference type="NCBIfam" id="TIGR00112">
    <property type="entry name" value="proC"/>
    <property type="match status" value="1"/>
</dbReference>
<comment type="catalytic activity">
    <reaction evidence="5">
        <text>L-proline + NAD(+) = (S)-1-pyrroline-5-carboxylate + NADH + 2 H(+)</text>
        <dbReference type="Rhea" id="RHEA:14105"/>
        <dbReference type="ChEBI" id="CHEBI:15378"/>
        <dbReference type="ChEBI" id="CHEBI:17388"/>
        <dbReference type="ChEBI" id="CHEBI:57540"/>
        <dbReference type="ChEBI" id="CHEBI:57945"/>
        <dbReference type="ChEBI" id="CHEBI:60039"/>
        <dbReference type="EC" id="1.5.1.2"/>
    </reaction>
</comment>
<dbReference type="FunFam" id="1.10.3730.10:FF:000001">
    <property type="entry name" value="Pyrroline-5-carboxylate reductase"/>
    <property type="match status" value="1"/>
</dbReference>
<dbReference type="UniPathway" id="UPA00098">
    <property type="reaction ID" value="UER00361"/>
</dbReference>
<dbReference type="FunCoup" id="A0A397RZX1">
    <property type="interactions" value="348"/>
</dbReference>
<dbReference type="EC" id="1.5.1.2" evidence="5 6"/>
<protein>
    <recommendedName>
        <fullName evidence="5 6">Pyrroline-5-carboxylate reductase</fullName>
        <shortName evidence="5">P5C reductase</shortName>
        <shortName evidence="5">P5CR</shortName>
        <ecNumber evidence="5 6">1.5.1.2</ecNumber>
    </recommendedName>
    <alternativeName>
        <fullName evidence="5">PCA reductase</fullName>
    </alternativeName>
</protein>
<dbReference type="RefSeq" id="WP_119015725.1">
    <property type="nucleotide sequence ID" value="NZ_QXEV01000004.1"/>
</dbReference>
<dbReference type="Pfam" id="PF14748">
    <property type="entry name" value="P5CR_dimer"/>
    <property type="match status" value="1"/>
</dbReference>
<feature type="binding site" evidence="7">
    <location>
        <begin position="7"/>
        <end position="12"/>
    </location>
    <ligand>
        <name>NADP(+)</name>
        <dbReference type="ChEBI" id="CHEBI:58349"/>
    </ligand>
</feature>
<feature type="binding site" evidence="7">
    <location>
        <begin position="68"/>
        <end position="71"/>
    </location>
    <ligand>
        <name>NADP(+)</name>
        <dbReference type="ChEBI" id="CHEBI:58349"/>
    </ligand>
</feature>